<feature type="coiled-coil region" evidence="1">
    <location>
        <begin position="181"/>
        <end position="213"/>
    </location>
</feature>
<dbReference type="InterPro" id="IPR027417">
    <property type="entry name" value="P-loop_NTPase"/>
</dbReference>
<accession>A0ABV6IT62</accession>
<keyword evidence="1" id="KW-0175">Coiled coil</keyword>
<evidence type="ECO:0000256" key="1">
    <source>
        <dbReference type="SAM" id="Coils"/>
    </source>
</evidence>
<sequence length="558" mass="63828">MRMLRFSRLCLLSQHERRAFKLSFSSAATVLQAGNGFGKSAVLKSLYNALGAEPHKIDAPWRSAQVETLLEFTVDGTSYVMLAGRGRFAVFDGNTKMQLRTTSIVKDLTAYLARLLNFQLQMVNREDQAITPPPDYMFAPFYVDQDNWRQPWASFRGLYMANSKQTLADYHSGLKPNAYYAAQARRNLLQAQRKALEGEREVLHQTLESMRELVSDVVLSFDLTDFQVETEQLLAESRKLHQDQLAYRQRLSNISEERRLWLEQRDLVKATLAEMDEAFAAALDRPADVACPTCGHHYHNSIADQFEIVRDKDGLFNSLIVSQEKLHELDDKAKAERKNISELEDCIARINHILGARKEELSFNDVIAAQGRNEAGRIIRGRISTIDEGISDKRRQEDDETRAMQAAVSRKRSQEIKAYFKDRLFEFCDHLSVRLDTTKQPSMTIMPFGRGSEGPRGLIAYYYAFLHTARRYSSSSFCPIVIDAPNQQGQDDMRRVMRFIIDKRPADSQVIVATEDLFSLTDNDAKIVRVGKRKNLLLDEDLYDEVSDVVRPYLGQLI</sequence>
<dbReference type="SUPFAM" id="SSF52540">
    <property type="entry name" value="P-loop containing nucleoside triphosphate hydrolases"/>
    <property type="match status" value="1"/>
</dbReference>
<evidence type="ECO:0000313" key="2">
    <source>
        <dbReference type="EMBL" id="MFC0386806.1"/>
    </source>
</evidence>
<keyword evidence="3" id="KW-1185">Reference proteome</keyword>
<reference evidence="2 3" key="1">
    <citation type="submission" date="2024-09" db="EMBL/GenBank/DDBJ databases">
        <authorList>
            <person name="Sun Q."/>
            <person name="Mori K."/>
        </authorList>
    </citation>
    <scope>NUCLEOTIDE SEQUENCE [LARGE SCALE GENOMIC DNA]</scope>
    <source>
        <strain evidence="2 3">CCM 7468</strain>
    </source>
</reference>
<dbReference type="EMBL" id="JBHLVZ010000041">
    <property type="protein sequence ID" value="MFC0386806.1"/>
    <property type="molecule type" value="Genomic_DNA"/>
</dbReference>
<gene>
    <name evidence="2" type="ORF">ACFFIC_14810</name>
</gene>
<evidence type="ECO:0008006" key="4">
    <source>
        <dbReference type="Google" id="ProtNLM"/>
    </source>
</evidence>
<dbReference type="Proteomes" id="UP001589789">
    <property type="component" value="Unassembled WGS sequence"/>
</dbReference>
<proteinExistence type="predicted"/>
<dbReference type="Gene3D" id="3.40.50.300">
    <property type="entry name" value="P-loop containing nucleotide triphosphate hydrolases"/>
    <property type="match status" value="1"/>
</dbReference>
<organism evidence="2 3">
    <name type="scientific">Muricoccus vinaceus</name>
    <dbReference type="NCBI Taxonomy" id="424704"/>
    <lineage>
        <taxon>Bacteria</taxon>
        <taxon>Pseudomonadati</taxon>
        <taxon>Pseudomonadota</taxon>
        <taxon>Alphaproteobacteria</taxon>
        <taxon>Acetobacterales</taxon>
        <taxon>Roseomonadaceae</taxon>
        <taxon>Muricoccus</taxon>
    </lineage>
</organism>
<dbReference type="RefSeq" id="WP_377051636.1">
    <property type="nucleotide sequence ID" value="NZ_JBHLVZ010000041.1"/>
</dbReference>
<name>A0ABV6IT62_9PROT</name>
<protein>
    <recommendedName>
        <fullName evidence="4">Rad50/SbcC-type AAA domain-containing protein</fullName>
    </recommendedName>
</protein>
<comment type="caution">
    <text evidence="2">The sequence shown here is derived from an EMBL/GenBank/DDBJ whole genome shotgun (WGS) entry which is preliminary data.</text>
</comment>
<evidence type="ECO:0000313" key="3">
    <source>
        <dbReference type="Proteomes" id="UP001589789"/>
    </source>
</evidence>